<protein>
    <recommendedName>
        <fullName evidence="8">Major facilitator superfamily (MFS) profile domain-containing protein</fullName>
    </recommendedName>
</protein>
<dbReference type="Proteomes" id="UP001628156">
    <property type="component" value="Unassembled WGS sequence"/>
</dbReference>
<feature type="transmembrane region" description="Helical" evidence="7">
    <location>
        <begin position="361"/>
        <end position="388"/>
    </location>
</feature>
<feature type="transmembrane region" description="Helical" evidence="7">
    <location>
        <begin position="433"/>
        <end position="456"/>
    </location>
</feature>
<evidence type="ECO:0000259" key="8">
    <source>
        <dbReference type="PROSITE" id="PS50850"/>
    </source>
</evidence>
<dbReference type="InterPro" id="IPR001958">
    <property type="entry name" value="Tet-R_TetA/multi-R_MdtG-like"/>
</dbReference>
<feature type="domain" description="Major facilitator superfamily (MFS) profile" evidence="8">
    <location>
        <begin position="24"/>
        <end position="461"/>
    </location>
</feature>
<dbReference type="InterPro" id="IPR020846">
    <property type="entry name" value="MFS_dom"/>
</dbReference>
<reference evidence="9 10" key="1">
    <citation type="journal article" date="2019" name="PLoS Negl. Trop. Dis.">
        <title>Whole genome sequencing of Entamoeba nuttalli reveals mammalian host-related molecular signatures and a novel octapeptide-repeat surface protein.</title>
        <authorList>
            <person name="Tanaka M."/>
            <person name="Makiuchi T."/>
            <person name="Komiyama T."/>
            <person name="Shiina T."/>
            <person name="Osaki K."/>
            <person name="Tachibana H."/>
        </authorList>
    </citation>
    <scope>NUCLEOTIDE SEQUENCE [LARGE SCALE GENOMIC DNA]</scope>
    <source>
        <strain evidence="9 10">P19-061405</strain>
    </source>
</reference>
<evidence type="ECO:0000256" key="5">
    <source>
        <dbReference type="ARBA" id="ARBA00023136"/>
    </source>
</evidence>
<comment type="caution">
    <text evidence="9">The sequence shown here is derived from an EMBL/GenBank/DDBJ whole genome shotgun (WGS) entry which is preliminary data.</text>
</comment>
<accession>A0ABQ0DRS7</accession>
<evidence type="ECO:0000256" key="3">
    <source>
        <dbReference type="ARBA" id="ARBA00022692"/>
    </source>
</evidence>
<feature type="transmembrane region" description="Helical" evidence="7">
    <location>
        <begin position="62"/>
        <end position="84"/>
    </location>
</feature>
<dbReference type="PROSITE" id="PS50850">
    <property type="entry name" value="MFS"/>
    <property type="match status" value="1"/>
</dbReference>
<feature type="compositionally biased region" description="Basic and acidic residues" evidence="6">
    <location>
        <begin position="483"/>
        <end position="497"/>
    </location>
</feature>
<dbReference type="InterPro" id="IPR036259">
    <property type="entry name" value="MFS_trans_sf"/>
</dbReference>
<dbReference type="SUPFAM" id="SSF103473">
    <property type="entry name" value="MFS general substrate transporter"/>
    <property type="match status" value="1"/>
</dbReference>
<dbReference type="CDD" id="cd17330">
    <property type="entry name" value="MFS_SLC46_TetA_like"/>
    <property type="match status" value="1"/>
</dbReference>
<keyword evidence="5 7" id="KW-0472">Membrane</keyword>
<feature type="transmembrane region" description="Helical" evidence="7">
    <location>
        <begin position="96"/>
        <end position="115"/>
    </location>
</feature>
<sequence>MNKVLKVILSPITNFFPKGFPVRKLIPLLLLLICESFTNNSIAAYAGFMVTDFGVVDNPSQAGYYSGILNACYFFSQFLSSFFLGVLSDNIGRRPILLIGSLGSLISTLLFGFSFNYWWAVISRSINGLVNGNIGVIKTFMGEFSTKENRAQVFGLIGLTNGLGMIIGASVGGYLARPAKQYPSIFGGMKFFEIFPFILPNLVCSLITMIGVTLGYFYLEETKPREPTNDQWYIQILNIFKKVIGRTIKIVKMLFSKEFVGILCCFSYSIISVGAAMLLTVIPLLMMASIEVGGFGWETGQIGTFNMISAVGIICTQLFIYRPTVKLFGPLWTNRIGSLGNFILYNIPPCIYYLYPYGNVALWIGLGAFGIMVNITTQFCFASVMAMIANSVKNDLLGTLNGLSQSLVALFRLFAPLISSPLIAWSFTQKFPFNAHFTFFVMSIIPLINFLLLLLIPKSINYPKQEVQYTKIIELDDIKAKNDTQQKDETTQQKDETTQQNVNSTNQINTIKTSSSEEQAHAIIIDEDENQVEL</sequence>
<keyword evidence="4 7" id="KW-1133">Transmembrane helix</keyword>
<comment type="subcellular location">
    <subcellularLocation>
        <location evidence="1">Membrane</location>
        <topology evidence="1">Multi-pass membrane protein</topology>
    </subcellularLocation>
</comment>
<keyword evidence="10" id="KW-1185">Reference proteome</keyword>
<feature type="region of interest" description="Disordered" evidence="6">
    <location>
        <begin position="483"/>
        <end position="515"/>
    </location>
</feature>
<dbReference type="PROSITE" id="PS00216">
    <property type="entry name" value="SUGAR_TRANSPORT_1"/>
    <property type="match status" value="1"/>
</dbReference>
<feature type="transmembrane region" description="Helical" evidence="7">
    <location>
        <begin position="28"/>
        <end position="50"/>
    </location>
</feature>
<gene>
    <name evidence="9" type="ORF">ENUP19_0253G0031</name>
</gene>
<feature type="transmembrane region" description="Helical" evidence="7">
    <location>
        <begin position="259"/>
        <end position="282"/>
    </location>
</feature>
<dbReference type="EMBL" id="BAAFRS010000253">
    <property type="protein sequence ID" value="GAB1225482.1"/>
    <property type="molecule type" value="Genomic_DNA"/>
</dbReference>
<feature type="transmembrane region" description="Helical" evidence="7">
    <location>
        <begin position="302"/>
        <end position="320"/>
    </location>
</feature>
<dbReference type="InterPro" id="IPR011701">
    <property type="entry name" value="MFS"/>
</dbReference>
<evidence type="ECO:0000313" key="9">
    <source>
        <dbReference type="EMBL" id="GAB1225482.1"/>
    </source>
</evidence>
<proteinExistence type="predicted"/>
<keyword evidence="2" id="KW-0813">Transport</keyword>
<evidence type="ECO:0000256" key="6">
    <source>
        <dbReference type="SAM" id="MobiDB-lite"/>
    </source>
</evidence>
<dbReference type="InterPro" id="IPR005829">
    <property type="entry name" value="Sugar_transporter_CS"/>
</dbReference>
<evidence type="ECO:0000256" key="4">
    <source>
        <dbReference type="ARBA" id="ARBA00022989"/>
    </source>
</evidence>
<feature type="transmembrane region" description="Helical" evidence="7">
    <location>
        <begin position="194"/>
        <end position="219"/>
    </location>
</feature>
<name>A0ABQ0DRS7_9EUKA</name>
<dbReference type="PANTHER" id="PTHR23504">
    <property type="entry name" value="MAJOR FACILITATOR SUPERFAMILY DOMAIN-CONTAINING PROTEIN 10"/>
    <property type="match status" value="1"/>
</dbReference>
<evidence type="ECO:0000313" key="10">
    <source>
        <dbReference type="Proteomes" id="UP001628156"/>
    </source>
</evidence>
<evidence type="ECO:0000256" key="1">
    <source>
        <dbReference type="ARBA" id="ARBA00004141"/>
    </source>
</evidence>
<evidence type="ECO:0000256" key="7">
    <source>
        <dbReference type="SAM" id="Phobius"/>
    </source>
</evidence>
<keyword evidence="3 7" id="KW-0812">Transmembrane</keyword>
<organism evidence="9 10">
    <name type="scientific">Entamoeba nuttalli</name>
    <dbReference type="NCBI Taxonomy" id="412467"/>
    <lineage>
        <taxon>Eukaryota</taxon>
        <taxon>Amoebozoa</taxon>
        <taxon>Evosea</taxon>
        <taxon>Archamoebae</taxon>
        <taxon>Mastigamoebida</taxon>
        <taxon>Entamoebidae</taxon>
        <taxon>Entamoeba</taxon>
    </lineage>
</organism>
<feature type="transmembrane region" description="Helical" evidence="7">
    <location>
        <begin position="153"/>
        <end position="174"/>
    </location>
</feature>
<dbReference type="PRINTS" id="PR01035">
    <property type="entry name" value="TCRTETA"/>
</dbReference>
<dbReference type="Pfam" id="PF07690">
    <property type="entry name" value="MFS_1"/>
    <property type="match status" value="1"/>
</dbReference>
<evidence type="ECO:0000256" key="2">
    <source>
        <dbReference type="ARBA" id="ARBA00022448"/>
    </source>
</evidence>
<dbReference type="Gene3D" id="1.20.1250.20">
    <property type="entry name" value="MFS general substrate transporter like domains"/>
    <property type="match status" value="1"/>
</dbReference>
<dbReference type="PANTHER" id="PTHR23504:SF15">
    <property type="entry name" value="MAJOR FACILITATOR SUPERFAMILY (MFS) PROFILE DOMAIN-CONTAINING PROTEIN"/>
    <property type="match status" value="1"/>
</dbReference>
<feature type="compositionally biased region" description="Polar residues" evidence="6">
    <location>
        <begin position="501"/>
        <end position="515"/>
    </location>
</feature>